<dbReference type="PANTHER" id="PTHR33931:SF2">
    <property type="entry name" value="HOLIN-LIKE PROTEIN CIDA"/>
    <property type="match status" value="1"/>
</dbReference>
<dbReference type="PANTHER" id="PTHR33931">
    <property type="entry name" value="HOLIN-LIKE PROTEIN CIDA-RELATED"/>
    <property type="match status" value="1"/>
</dbReference>
<evidence type="ECO:0000313" key="8">
    <source>
        <dbReference type="Proteomes" id="UP001596378"/>
    </source>
</evidence>
<sequence>MTAIVKGIAILIAFYLAGVGLEAWLHLPIPANVTGMILLALCLFAGIVKLEWIEKESGLLLRHMGLFFVPAIVGTIAFADLMKTHWLYVVAGVVPGTLLVMAVSGFVTKGLSRKEKEAHDSADVAG</sequence>
<evidence type="ECO:0000256" key="4">
    <source>
        <dbReference type="ARBA" id="ARBA00022989"/>
    </source>
</evidence>
<keyword evidence="5 6" id="KW-0472">Membrane</keyword>
<accession>A0ABW2F949</accession>
<name>A0ABW2F949_9BACL</name>
<evidence type="ECO:0000256" key="6">
    <source>
        <dbReference type="SAM" id="Phobius"/>
    </source>
</evidence>
<dbReference type="EMBL" id="JBHTAI010000004">
    <property type="protein sequence ID" value="MFC7148514.1"/>
    <property type="molecule type" value="Genomic_DNA"/>
</dbReference>
<keyword evidence="4 6" id="KW-1133">Transmembrane helix</keyword>
<keyword evidence="3 6" id="KW-0812">Transmembrane</keyword>
<reference evidence="8" key="1">
    <citation type="journal article" date="2019" name="Int. J. Syst. Evol. Microbiol.">
        <title>The Global Catalogue of Microorganisms (GCM) 10K type strain sequencing project: providing services to taxonomists for standard genome sequencing and annotation.</title>
        <authorList>
            <consortium name="The Broad Institute Genomics Platform"/>
            <consortium name="The Broad Institute Genome Sequencing Center for Infectious Disease"/>
            <person name="Wu L."/>
            <person name="Ma J."/>
        </authorList>
    </citation>
    <scope>NUCLEOTIDE SEQUENCE [LARGE SCALE GENOMIC DNA]</scope>
    <source>
        <strain evidence="8">KCTC 12907</strain>
    </source>
</reference>
<organism evidence="7 8">
    <name type="scientific">Cohnella cellulosilytica</name>
    <dbReference type="NCBI Taxonomy" id="986710"/>
    <lineage>
        <taxon>Bacteria</taxon>
        <taxon>Bacillati</taxon>
        <taxon>Bacillota</taxon>
        <taxon>Bacilli</taxon>
        <taxon>Bacillales</taxon>
        <taxon>Paenibacillaceae</taxon>
        <taxon>Cohnella</taxon>
    </lineage>
</organism>
<evidence type="ECO:0000313" key="7">
    <source>
        <dbReference type="EMBL" id="MFC7148514.1"/>
    </source>
</evidence>
<keyword evidence="2" id="KW-1003">Cell membrane</keyword>
<comment type="caution">
    <text evidence="7">The sequence shown here is derived from an EMBL/GenBank/DDBJ whole genome shotgun (WGS) entry which is preliminary data.</text>
</comment>
<evidence type="ECO:0000256" key="1">
    <source>
        <dbReference type="ARBA" id="ARBA00004651"/>
    </source>
</evidence>
<feature type="transmembrane region" description="Helical" evidence="6">
    <location>
        <begin position="7"/>
        <end position="27"/>
    </location>
</feature>
<dbReference type="InterPro" id="IPR005538">
    <property type="entry name" value="LrgA/CidA"/>
</dbReference>
<evidence type="ECO:0000256" key="2">
    <source>
        <dbReference type="ARBA" id="ARBA00022475"/>
    </source>
</evidence>
<comment type="subcellular location">
    <subcellularLocation>
        <location evidence="1">Cell membrane</location>
        <topology evidence="1">Multi-pass membrane protein</topology>
    </subcellularLocation>
</comment>
<dbReference type="Proteomes" id="UP001596378">
    <property type="component" value="Unassembled WGS sequence"/>
</dbReference>
<evidence type="ECO:0000256" key="5">
    <source>
        <dbReference type="ARBA" id="ARBA00023136"/>
    </source>
</evidence>
<proteinExistence type="predicted"/>
<gene>
    <name evidence="7" type="ORF">ACFQMJ_08270</name>
</gene>
<keyword evidence="8" id="KW-1185">Reference proteome</keyword>
<feature type="transmembrane region" description="Helical" evidence="6">
    <location>
        <begin position="33"/>
        <end position="52"/>
    </location>
</feature>
<feature type="transmembrane region" description="Helical" evidence="6">
    <location>
        <begin position="85"/>
        <end position="107"/>
    </location>
</feature>
<evidence type="ECO:0000256" key="3">
    <source>
        <dbReference type="ARBA" id="ARBA00022692"/>
    </source>
</evidence>
<protein>
    <submittedName>
        <fullName evidence="7">CidA/LrgA family protein</fullName>
    </submittedName>
</protein>
<dbReference type="Pfam" id="PF03788">
    <property type="entry name" value="LrgA"/>
    <property type="match status" value="1"/>
</dbReference>
<feature type="transmembrane region" description="Helical" evidence="6">
    <location>
        <begin position="59"/>
        <end position="79"/>
    </location>
</feature>